<feature type="transmembrane region" description="Helical" evidence="9">
    <location>
        <begin position="383"/>
        <end position="404"/>
    </location>
</feature>
<dbReference type="eggNOG" id="KOG0254">
    <property type="taxonomic scope" value="Eukaryota"/>
</dbReference>
<dbReference type="Proteomes" id="UP000030680">
    <property type="component" value="Unassembled WGS sequence"/>
</dbReference>
<comment type="subcellular location">
    <subcellularLocation>
        <location evidence="1">Membrane</location>
        <topology evidence="1">Multi-pass membrane protein</topology>
    </subcellularLocation>
</comment>
<name>M2VXM8_GALSU</name>
<protein>
    <submittedName>
        <fullName evidence="11">MFS transporter, SP family, sugar:H+ symporter</fullName>
    </submittedName>
</protein>
<comment type="similarity">
    <text evidence="2 7">Belongs to the major facilitator superfamily. Sugar transporter (TC 2.A.1.1) family.</text>
</comment>
<dbReference type="Pfam" id="PF00083">
    <property type="entry name" value="Sugar_tr"/>
    <property type="match status" value="1"/>
</dbReference>
<evidence type="ECO:0000313" key="11">
    <source>
        <dbReference type="EMBL" id="EME28031.1"/>
    </source>
</evidence>
<evidence type="ECO:0000256" key="4">
    <source>
        <dbReference type="ARBA" id="ARBA00022692"/>
    </source>
</evidence>
<evidence type="ECO:0000256" key="7">
    <source>
        <dbReference type="RuleBase" id="RU003346"/>
    </source>
</evidence>
<feature type="transmembrane region" description="Helical" evidence="9">
    <location>
        <begin position="350"/>
        <end position="371"/>
    </location>
</feature>
<gene>
    <name evidence="11" type="ORF">Gasu_45290</name>
</gene>
<dbReference type="GO" id="GO:0022857">
    <property type="term" value="F:transmembrane transporter activity"/>
    <property type="evidence" value="ECO:0007669"/>
    <property type="project" value="InterPro"/>
</dbReference>
<dbReference type="OMA" id="LQCTSFQ"/>
<dbReference type="AlphaFoldDB" id="M2VXM8"/>
<dbReference type="InterPro" id="IPR020846">
    <property type="entry name" value="MFS_dom"/>
</dbReference>
<feature type="transmembrane region" description="Helical" evidence="9">
    <location>
        <begin position="173"/>
        <end position="192"/>
    </location>
</feature>
<organism evidence="11 12">
    <name type="scientific">Galdieria sulphuraria</name>
    <name type="common">Red alga</name>
    <dbReference type="NCBI Taxonomy" id="130081"/>
    <lineage>
        <taxon>Eukaryota</taxon>
        <taxon>Rhodophyta</taxon>
        <taxon>Bangiophyceae</taxon>
        <taxon>Galdieriales</taxon>
        <taxon>Galdieriaceae</taxon>
        <taxon>Galdieria</taxon>
    </lineage>
</organism>
<feature type="transmembrane region" description="Helical" evidence="9">
    <location>
        <begin position="107"/>
        <end position="125"/>
    </location>
</feature>
<keyword evidence="4 9" id="KW-0812">Transmembrane</keyword>
<dbReference type="InterPro" id="IPR005829">
    <property type="entry name" value="Sugar_transporter_CS"/>
</dbReference>
<feature type="transmembrane region" description="Helical" evidence="9">
    <location>
        <begin position="80"/>
        <end position="100"/>
    </location>
</feature>
<keyword evidence="3 7" id="KW-0813">Transport</keyword>
<evidence type="ECO:0000256" key="9">
    <source>
        <dbReference type="SAM" id="Phobius"/>
    </source>
</evidence>
<feature type="transmembrane region" description="Helical" evidence="9">
    <location>
        <begin position="416"/>
        <end position="437"/>
    </location>
</feature>
<dbReference type="InterPro" id="IPR050814">
    <property type="entry name" value="Myo-inositol_Transporter"/>
</dbReference>
<feature type="compositionally biased region" description="Basic and acidic residues" evidence="8">
    <location>
        <begin position="1"/>
        <end position="12"/>
    </location>
</feature>
<evidence type="ECO:0000313" key="12">
    <source>
        <dbReference type="Proteomes" id="UP000030680"/>
    </source>
</evidence>
<keyword evidence="12" id="KW-1185">Reference proteome</keyword>
<feature type="transmembrane region" description="Helical" evidence="9">
    <location>
        <begin position="131"/>
        <end position="153"/>
    </location>
</feature>
<reference evidence="12" key="1">
    <citation type="journal article" date="2013" name="Science">
        <title>Gene transfer from bacteria and archaea facilitated evolution of an extremophilic eukaryote.</title>
        <authorList>
            <person name="Schonknecht G."/>
            <person name="Chen W.H."/>
            <person name="Ternes C.M."/>
            <person name="Barbier G.G."/>
            <person name="Shrestha R.P."/>
            <person name="Stanke M."/>
            <person name="Brautigam A."/>
            <person name="Baker B.J."/>
            <person name="Banfield J.F."/>
            <person name="Garavito R.M."/>
            <person name="Carr K."/>
            <person name="Wilkerson C."/>
            <person name="Rensing S.A."/>
            <person name="Gagneul D."/>
            <person name="Dickenson N.E."/>
            <person name="Oesterhelt C."/>
            <person name="Lercher M.J."/>
            <person name="Weber A.P."/>
        </authorList>
    </citation>
    <scope>NUCLEOTIDE SEQUENCE [LARGE SCALE GENOMIC DNA]</scope>
    <source>
        <strain evidence="12">074W</strain>
    </source>
</reference>
<evidence type="ECO:0000256" key="3">
    <source>
        <dbReference type="ARBA" id="ARBA00022448"/>
    </source>
</evidence>
<dbReference type="NCBIfam" id="TIGR00879">
    <property type="entry name" value="SP"/>
    <property type="match status" value="1"/>
</dbReference>
<feature type="domain" description="Major facilitator superfamily (MFS) profile" evidence="10">
    <location>
        <begin position="42"/>
        <end position="471"/>
    </location>
</feature>
<evidence type="ECO:0000256" key="6">
    <source>
        <dbReference type="ARBA" id="ARBA00023136"/>
    </source>
</evidence>
<dbReference type="Gramene" id="EME28031">
    <property type="protein sequence ID" value="EME28031"/>
    <property type="gene ID" value="Gasu_45290"/>
</dbReference>
<evidence type="ECO:0000256" key="5">
    <source>
        <dbReference type="ARBA" id="ARBA00022989"/>
    </source>
</evidence>
<feature type="transmembrane region" description="Helical" evidence="9">
    <location>
        <begin position="321"/>
        <end position="338"/>
    </location>
</feature>
<dbReference type="EMBL" id="KB454525">
    <property type="protein sequence ID" value="EME28031.1"/>
    <property type="molecule type" value="Genomic_DNA"/>
</dbReference>
<dbReference type="KEGG" id="gsl:Gasu_45290"/>
<dbReference type="OrthoDB" id="6612291at2759"/>
<dbReference type="InterPro" id="IPR003663">
    <property type="entry name" value="Sugar/inositol_transpt"/>
</dbReference>
<keyword evidence="5 9" id="KW-1133">Transmembrane helix</keyword>
<dbReference type="InterPro" id="IPR005828">
    <property type="entry name" value="MFS_sugar_transport-like"/>
</dbReference>
<dbReference type="GeneID" id="17086900"/>
<accession>M2VXM8</accession>
<dbReference type="GO" id="GO:0016020">
    <property type="term" value="C:membrane"/>
    <property type="evidence" value="ECO:0007669"/>
    <property type="project" value="UniProtKB-SubCell"/>
</dbReference>
<proteinExistence type="inferred from homology"/>
<feature type="transmembrane region" description="Helical" evidence="9">
    <location>
        <begin position="41"/>
        <end position="60"/>
    </location>
</feature>
<dbReference type="PROSITE" id="PS00217">
    <property type="entry name" value="SUGAR_TRANSPORT_2"/>
    <property type="match status" value="1"/>
</dbReference>
<feature type="transmembrane region" description="Helical" evidence="9">
    <location>
        <begin position="198"/>
        <end position="217"/>
    </location>
</feature>
<dbReference type="Gene3D" id="1.20.1250.20">
    <property type="entry name" value="MFS general substrate transporter like domains"/>
    <property type="match status" value="1"/>
</dbReference>
<feature type="region of interest" description="Disordered" evidence="8">
    <location>
        <begin position="1"/>
        <end position="30"/>
    </location>
</feature>
<evidence type="ECO:0000259" key="10">
    <source>
        <dbReference type="PROSITE" id="PS50850"/>
    </source>
</evidence>
<dbReference type="PROSITE" id="PS50850">
    <property type="entry name" value="MFS"/>
    <property type="match status" value="1"/>
</dbReference>
<evidence type="ECO:0000256" key="1">
    <source>
        <dbReference type="ARBA" id="ARBA00004141"/>
    </source>
</evidence>
<evidence type="ECO:0000256" key="8">
    <source>
        <dbReference type="SAM" id="MobiDB-lite"/>
    </source>
</evidence>
<dbReference type="SUPFAM" id="SSF103473">
    <property type="entry name" value="MFS general substrate transporter"/>
    <property type="match status" value="1"/>
</dbReference>
<sequence length="537" mass="59553">MEASESPRKEQEAFETNVESDNNEKFSSDPKDEGVTFTLKFFLFVACIGSSMFGMDQALLSSVELFAVPDLNLSPHDWSWISSAATLGAAGGALIAIPSNALVGRKIVLLISSAFYIAGVIMATASQNFGLFFAGRLIMGIGMGIEAMTIPIYISEVVPKSHRGAHLNIFNSLYNVGVFAGDIVDAIFVNVHPGSWRYMVGAGFIGPAIQFVCVFFFPESPRMLLKWGRSDAAQKSWRKYRRPTLISNREYEEMVQQLDEELALKRSTVGVLKEILFNPSVRATFILGALLSFAQQWNGATALGYYEPSIFTDLGLTRIQAVYTTLPIGFWMLVWTLPPYLLFDRYGRRPIMMATFPIFIIGLIISGTSILSSNLKGKAAGFFIGLAFYYIGYEQGISPLAWAINGEMYELHVRNYGMSWGAFMLLGSAFASTYTFSRQKAAMTLSGTFGLYAGLSCLFWLSLFLVMPETGGCTLEMIKRRFEGGVSGIMKKNLQEAKLFWHGVFHGKGILESLRLSEDCDENMLENDSYKDEGMNE</sequence>
<keyword evidence="6 9" id="KW-0472">Membrane</keyword>
<dbReference type="InterPro" id="IPR036259">
    <property type="entry name" value="MFS_trans_sf"/>
</dbReference>
<dbReference type="PANTHER" id="PTHR48020">
    <property type="entry name" value="PROTON MYO-INOSITOL COTRANSPORTER"/>
    <property type="match status" value="1"/>
</dbReference>
<dbReference type="PRINTS" id="PR00171">
    <property type="entry name" value="SUGRTRNSPORT"/>
</dbReference>
<feature type="transmembrane region" description="Helical" evidence="9">
    <location>
        <begin position="449"/>
        <end position="467"/>
    </location>
</feature>
<evidence type="ECO:0000256" key="2">
    <source>
        <dbReference type="ARBA" id="ARBA00010992"/>
    </source>
</evidence>
<dbReference type="PANTHER" id="PTHR48020:SF12">
    <property type="entry name" value="PROTON MYO-INOSITOL COTRANSPORTER"/>
    <property type="match status" value="1"/>
</dbReference>
<dbReference type="RefSeq" id="XP_005704551.1">
    <property type="nucleotide sequence ID" value="XM_005704494.1"/>
</dbReference>